<dbReference type="EMBL" id="ALBS01000102">
    <property type="protein sequence ID" value="EJT50493.1"/>
    <property type="molecule type" value="Genomic_DNA"/>
</dbReference>
<feature type="region of interest" description="Disordered" evidence="1">
    <location>
        <begin position="737"/>
        <end position="889"/>
    </location>
</feature>
<evidence type="ECO:0000313" key="2">
    <source>
        <dbReference type="EMBL" id="EJT50493.1"/>
    </source>
</evidence>
<feature type="compositionally biased region" description="Acidic residues" evidence="1">
    <location>
        <begin position="843"/>
        <end position="854"/>
    </location>
</feature>
<organism evidence="2 3">
    <name type="scientific">Trichosporon asahii var. asahii (strain ATCC 90039 / CBS 2479 / JCM 2466 / KCTC 7840 / NBRC 103889/ NCYC 2677 / UAMH 7654)</name>
    <name type="common">Yeast</name>
    <dbReference type="NCBI Taxonomy" id="1186058"/>
    <lineage>
        <taxon>Eukaryota</taxon>
        <taxon>Fungi</taxon>
        <taxon>Dikarya</taxon>
        <taxon>Basidiomycota</taxon>
        <taxon>Agaricomycotina</taxon>
        <taxon>Tremellomycetes</taxon>
        <taxon>Trichosporonales</taxon>
        <taxon>Trichosporonaceae</taxon>
        <taxon>Trichosporon</taxon>
    </lineage>
</organism>
<feature type="compositionally biased region" description="Acidic residues" evidence="1">
    <location>
        <begin position="609"/>
        <end position="618"/>
    </location>
</feature>
<proteinExistence type="predicted"/>
<feature type="compositionally biased region" description="Low complexity" evidence="1">
    <location>
        <begin position="743"/>
        <end position="753"/>
    </location>
</feature>
<feature type="compositionally biased region" description="Basic and acidic residues" evidence="1">
    <location>
        <begin position="917"/>
        <end position="927"/>
    </location>
</feature>
<feature type="compositionally biased region" description="Basic and acidic residues" evidence="1">
    <location>
        <begin position="781"/>
        <end position="796"/>
    </location>
</feature>
<evidence type="ECO:0000256" key="1">
    <source>
        <dbReference type="SAM" id="MobiDB-lite"/>
    </source>
</evidence>
<evidence type="ECO:0008006" key="4">
    <source>
        <dbReference type="Google" id="ProtNLM"/>
    </source>
</evidence>
<feature type="compositionally biased region" description="Acidic residues" evidence="1">
    <location>
        <begin position="514"/>
        <end position="525"/>
    </location>
</feature>
<dbReference type="GO" id="GO:0005634">
    <property type="term" value="C:nucleus"/>
    <property type="evidence" value="ECO:0007669"/>
    <property type="project" value="TreeGrafter"/>
</dbReference>
<feature type="compositionally biased region" description="Basic and acidic residues" evidence="1">
    <location>
        <begin position="526"/>
        <end position="545"/>
    </location>
</feature>
<name>J5R3J8_TRIAS</name>
<accession>J5R3J8</accession>
<dbReference type="VEuPathDB" id="FungiDB:A1Q1_00191"/>
<feature type="region of interest" description="Disordered" evidence="1">
    <location>
        <begin position="902"/>
        <end position="927"/>
    </location>
</feature>
<evidence type="ECO:0000313" key="3">
    <source>
        <dbReference type="Proteomes" id="UP000002748"/>
    </source>
</evidence>
<dbReference type="RefSeq" id="XP_014181994.1">
    <property type="nucleotide sequence ID" value="XM_014326519.1"/>
</dbReference>
<dbReference type="HOGENOM" id="CLU_006241_1_0_1"/>
<sequence>MSEGFPSLTHERRAFPLPTISEDTLQYALHLPPVPSSESAADSSADATALATLITSEVESALPTPWLWNKDPWELKVVPSGSTTAQAPSKLEGRMRVGDAVDDEWLVVWLLRQISERHPTLAISIRDNDGEFLLIEAAHALPAWVAPENADNRLWLMGGSWYLLPLSVKSKNPPKQLQDADYDETGRAVDPEAYLSEDDALAALRANPEQYKVPEGVSAAIDGRISRYPAALKTHQHRARAYVPVEIARTLYADPSLIQKAVEAFYVRDPAQLRSASRMSRFPPGNAVLTSIPMTRPAYAQLAGQVWHPPRAFGAEWHVPESEGRDEARWRDIGAKVATGFEIMYKEGGRGRTGDTSAADPAALANDPEYRRYLSDLQKAGFFGDEREGSAHWQERERQAAQGWVDARSADTQQARPSFAALVDAALAKTEHTDPAAYEVNKVDADKEDDDAWLAVDPHELDALMAKAAGGSSSNQAKVGEEDGKALADLASKMEAFVGGQGDLGGARFADELDDEDMDSSDSDDEKPKQPESEPELTDRQRQERLAALVQPLDASEWGQRTQSQPDIDIDMDGPGLVAGSKAGDAMLPSSMRPPRFAKQEYDGVISESSDEDDDDDNNLGPENSIGRKVLGMKWGDGAPRSRPDEGPKEATIEEIPSDEDEEDRQRKKALELGDIDEEMNRRVWGGGGGGDTPEKPKKEDEGDVNMGDEENDFLEFSRKALGLSDEQWADILKERRDRGAYVPSPGAKKAAGPVPPPQAPAAPQGEPNQALNSFETMMKAMEDELARHNQGKDETMAEEPVAPRFVKPVKKDAPKNSPKQKGGLKPGKGKSTRFQRLQDLPSEADLDDMDDEQLAAMDAELRQALEGVSDDDDDMPEASQLDESGKQQYDMMKNFLESYRSQGGQSGVVGNLFGRLGEEAPGKDSK</sequence>
<dbReference type="KEGG" id="tasa:A1Q1_00191"/>
<dbReference type="PANTHER" id="PTHR13060">
    <property type="entry name" value="SGT1 PROTEIN HSGT1 SUPPRESSOR OF GCR2"/>
    <property type="match status" value="1"/>
</dbReference>
<reference evidence="2 3" key="1">
    <citation type="journal article" date="2012" name="Eukaryot. Cell">
        <title>Draft genome sequence of CBS 2479, the standard type strain of Trichosporon asahii.</title>
        <authorList>
            <person name="Yang R.Y."/>
            <person name="Li H.T."/>
            <person name="Zhu H."/>
            <person name="Zhou G.P."/>
            <person name="Wang M."/>
            <person name="Wang L."/>
        </authorList>
    </citation>
    <scope>NUCLEOTIDE SEQUENCE [LARGE SCALE GENOMIC DNA]</scope>
    <source>
        <strain evidence="3">ATCC 90039 / CBS 2479 / JCM 2466 / KCTC 7840 / NCYC 2677 / UAMH 7654</strain>
    </source>
</reference>
<feature type="region of interest" description="Disordered" evidence="1">
    <location>
        <begin position="514"/>
        <end position="709"/>
    </location>
</feature>
<dbReference type="AlphaFoldDB" id="J5R3J8"/>
<dbReference type="OrthoDB" id="27237at2759"/>
<dbReference type="PANTHER" id="PTHR13060:SF0">
    <property type="entry name" value="PROTEIN ECDYSONELESS HOMOLOG"/>
    <property type="match status" value="1"/>
</dbReference>
<gene>
    <name evidence="2" type="ORF">A1Q1_00191</name>
</gene>
<feature type="compositionally biased region" description="Polar residues" evidence="1">
    <location>
        <begin position="767"/>
        <end position="776"/>
    </location>
</feature>
<dbReference type="InterPro" id="IPR010770">
    <property type="entry name" value="Ecd"/>
</dbReference>
<dbReference type="GeneID" id="25983705"/>
<dbReference type="Pfam" id="PF07093">
    <property type="entry name" value="SGT1"/>
    <property type="match status" value="1"/>
</dbReference>
<comment type="caution">
    <text evidence="2">The sequence shown here is derived from an EMBL/GenBank/DDBJ whole genome shotgun (WGS) entry which is preliminary data.</text>
</comment>
<dbReference type="Proteomes" id="UP000002748">
    <property type="component" value="Unassembled WGS sequence"/>
</dbReference>
<feature type="compositionally biased region" description="Basic and acidic residues" evidence="1">
    <location>
        <begin position="640"/>
        <end position="652"/>
    </location>
</feature>
<protein>
    <recommendedName>
        <fullName evidence="4">SGT1-domain-containing protein</fullName>
    </recommendedName>
</protein>